<dbReference type="Pfam" id="PF12697">
    <property type="entry name" value="Abhydrolase_6"/>
    <property type="match status" value="1"/>
</dbReference>
<dbReference type="PANTHER" id="PTHR43248">
    <property type="entry name" value="2-SUCCINYL-6-HYDROXY-2,4-CYCLOHEXADIENE-1-CARBOXYLATE SYNTHASE"/>
    <property type="match status" value="1"/>
</dbReference>
<dbReference type="GO" id="GO:0016787">
    <property type="term" value="F:hydrolase activity"/>
    <property type="evidence" value="ECO:0007669"/>
    <property type="project" value="UniProtKB-KW"/>
</dbReference>
<dbReference type="Proteomes" id="UP000694240">
    <property type="component" value="Chromosome 10"/>
</dbReference>
<comment type="caution">
    <text evidence="4">The sequence shown here is derived from an EMBL/GenBank/DDBJ whole genome shotgun (WGS) entry which is preliminary data.</text>
</comment>
<comment type="similarity">
    <text evidence="1">Belongs to the peptidase S33 family.</text>
</comment>
<dbReference type="AlphaFoldDB" id="A0A8T1ZPH5"/>
<evidence type="ECO:0000313" key="5">
    <source>
        <dbReference type="Proteomes" id="UP000694240"/>
    </source>
</evidence>
<proteinExistence type="inferred from homology"/>
<feature type="domain" description="AB hydrolase-1" evidence="3">
    <location>
        <begin position="55"/>
        <end position="321"/>
    </location>
</feature>
<evidence type="ECO:0000256" key="1">
    <source>
        <dbReference type="ARBA" id="ARBA00010088"/>
    </source>
</evidence>
<dbReference type="FunFam" id="3.40.50.1820:FF:000291">
    <property type="entry name" value="Alpha/beta-Hydrolases superfamily protein"/>
    <property type="match status" value="1"/>
</dbReference>
<sequence length="333" mass="37239">MARTLKNRFESRFLLRFIESPSLFVSCFTNSRSLQTLAYEEVRSSGDRKSESTALILHGLLGSGRNWRTFSHSLAASLSGGSSSDWKMVLVDLRNHGRSAEVEGLNPPHDLVNSAKDLADLVKASGWKWPDVVIGHSLGGKVALQFMESCARGDFGESASPPKQLWVLDSVPGEVKSEKSDGEVEKVLKTLQSLPSPIPSRKWLVDHMVELGFSRSLSEWIGSNLKRSGDSEIWAFNLDGAVQMFNSYRETSYWSLLENPPKETEINFVIAEKSDRWDNDTTKRLETIANQRQNVSEGKVATHLLRNSGHWVHTDNPKGLLEIVSPNFFSPHE</sequence>
<reference evidence="4 5" key="1">
    <citation type="submission" date="2020-12" db="EMBL/GenBank/DDBJ databases">
        <title>Concerted genomic and epigenomic changes stabilize Arabidopsis allopolyploids.</title>
        <authorList>
            <person name="Chen Z."/>
        </authorList>
    </citation>
    <scope>NUCLEOTIDE SEQUENCE [LARGE SCALE GENOMIC DNA]</scope>
    <source>
        <strain evidence="4">Allo738</strain>
        <tissue evidence="4">Leaf</tissue>
    </source>
</reference>
<keyword evidence="5" id="KW-1185">Reference proteome</keyword>
<evidence type="ECO:0000313" key="4">
    <source>
        <dbReference type="EMBL" id="KAG7560608.1"/>
    </source>
</evidence>
<accession>A0A8T1ZPH5</accession>
<organism evidence="4 5">
    <name type="scientific">Arabidopsis thaliana x Arabidopsis arenosa</name>
    <dbReference type="NCBI Taxonomy" id="1240361"/>
    <lineage>
        <taxon>Eukaryota</taxon>
        <taxon>Viridiplantae</taxon>
        <taxon>Streptophyta</taxon>
        <taxon>Embryophyta</taxon>
        <taxon>Tracheophyta</taxon>
        <taxon>Spermatophyta</taxon>
        <taxon>Magnoliopsida</taxon>
        <taxon>eudicotyledons</taxon>
        <taxon>Gunneridae</taxon>
        <taxon>Pentapetalae</taxon>
        <taxon>rosids</taxon>
        <taxon>malvids</taxon>
        <taxon>Brassicales</taxon>
        <taxon>Brassicaceae</taxon>
        <taxon>Camelineae</taxon>
        <taxon>Arabidopsis</taxon>
    </lineage>
</organism>
<evidence type="ECO:0000259" key="3">
    <source>
        <dbReference type="Pfam" id="PF12697"/>
    </source>
</evidence>
<protein>
    <submittedName>
        <fullName evidence="4">Alpha/beta hydrolase fold-1</fullName>
    </submittedName>
</protein>
<keyword evidence="2 4" id="KW-0378">Hydrolase</keyword>
<dbReference type="EMBL" id="JAEFBK010000010">
    <property type="protein sequence ID" value="KAG7560608.1"/>
    <property type="molecule type" value="Genomic_DNA"/>
</dbReference>
<name>A0A8T1ZPH5_9BRAS</name>
<dbReference type="InterPro" id="IPR051601">
    <property type="entry name" value="Serine_prot/Carboxylest_S33"/>
</dbReference>
<evidence type="ECO:0000256" key="2">
    <source>
        <dbReference type="ARBA" id="ARBA00022801"/>
    </source>
</evidence>
<gene>
    <name evidence="4" type="ORF">ISN45_Aa05g021200</name>
</gene>
<dbReference type="InterPro" id="IPR000073">
    <property type="entry name" value="AB_hydrolase_1"/>
</dbReference>
<dbReference type="PANTHER" id="PTHR43248:SF3">
    <property type="entry name" value="AB HYDROLASE-1 DOMAIN-CONTAINING PROTEIN"/>
    <property type="match status" value="1"/>
</dbReference>